<keyword evidence="1" id="KW-0227">DNA damage</keyword>
<sequence>MVATATSGIAAIQLPGGRTAHSKLKIPIKLDSSSRCNFSKQSEVCQLLDRAAAIIWDEAPMADRKAIETVDRTLREIFGVDLPFGDNIRAQSDQSFFDFLLRIDLGSHTYDPEYMMDRAPITPLNDDVNKLNERVLQAFIGEEEVTYYSFDSVSEDMNNLYLPEFLNSLSPGNLPPHKLTLKKGAPLCFSETLIQKLDFVMAPN</sequence>
<protein>
    <recommendedName>
        <fullName evidence="1">ATP-dependent DNA helicase</fullName>
        <ecNumber evidence="1">5.6.2.3</ecNumber>
    </recommendedName>
</protein>
<keyword evidence="1" id="KW-0234">DNA repair</keyword>
<accession>A0AAW2WHK8</accession>
<gene>
    <name evidence="3" type="ORF">Slati_2496100</name>
</gene>
<comment type="caution">
    <text evidence="3">The sequence shown here is derived from an EMBL/GenBank/DDBJ whole genome shotgun (WGS) entry which is preliminary data.</text>
</comment>
<dbReference type="AlphaFoldDB" id="A0AAW2WHK8"/>
<dbReference type="PANTHER" id="PTHR10492">
    <property type="match status" value="1"/>
</dbReference>
<dbReference type="InterPro" id="IPR010285">
    <property type="entry name" value="DNA_helicase_pif1-like_DEAD"/>
</dbReference>
<dbReference type="Pfam" id="PF05970">
    <property type="entry name" value="PIF1"/>
    <property type="match status" value="1"/>
</dbReference>
<feature type="domain" description="DNA helicase Pif1-like DEAD-box helicase" evidence="2">
    <location>
        <begin position="2"/>
        <end position="85"/>
    </location>
</feature>
<dbReference type="Gene3D" id="3.40.50.300">
    <property type="entry name" value="P-loop containing nucleotide triphosphate hydrolases"/>
    <property type="match status" value="1"/>
</dbReference>
<dbReference type="GO" id="GO:0000723">
    <property type="term" value="P:telomere maintenance"/>
    <property type="evidence" value="ECO:0007669"/>
    <property type="project" value="InterPro"/>
</dbReference>
<dbReference type="EMBL" id="JACGWN010000008">
    <property type="protein sequence ID" value="KAL0440131.1"/>
    <property type="molecule type" value="Genomic_DNA"/>
</dbReference>
<comment type="cofactor">
    <cofactor evidence="1">
        <name>Mg(2+)</name>
        <dbReference type="ChEBI" id="CHEBI:18420"/>
    </cofactor>
</comment>
<dbReference type="GO" id="GO:0005524">
    <property type="term" value="F:ATP binding"/>
    <property type="evidence" value="ECO:0007669"/>
    <property type="project" value="UniProtKB-KW"/>
</dbReference>
<proteinExistence type="inferred from homology"/>
<reference evidence="3" key="2">
    <citation type="journal article" date="2024" name="Plant">
        <title>Genomic evolution and insights into agronomic trait innovations of Sesamum species.</title>
        <authorList>
            <person name="Miao H."/>
            <person name="Wang L."/>
            <person name="Qu L."/>
            <person name="Liu H."/>
            <person name="Sun Y."/>
            <person name="Le M."/>
            <person name="Wang Q."/>
            <person name="Wei S."/>
            <person name="Zheng Y."/>
            <person name="Lin W."/>
            <person name="Duan Y."/>
            <person name="Cao H."/>
            <person name="Xiong S."/>
            <person name="Wang X."/>
            <person name="Wei L."/>
            <person name="Li C."/>
            <person name="Ma Q."/>
            <person name="Ju M."/>
            <person name="Zhao R."/>
            <person name="Li G."/>
            <person name="Mu C."/>
            <person name="Tian Q."/>
            <person name="Mei H."/>
            <person name="Zhang T."/>
            <person name="Gao T."/>
            <person name="Zhang H."/>
        </authorList>
    </citation>
    <scope>NUCLEOTIDE SEQUENCE</scope>
    <source>
        <strain evidence="3">KEN1</strain>
    </source>
</reference>
<organism evidence="3">
    <name type="scientific">Sesamum latifolium</name>
    <dbReference type="NCBI Taxonomy" id="2727402"/>
    <lineage>
        <taxon>Eukaryota</taxon>
        <taxon>Viridiplantae</taxon>
        <taxon>Streptophyta</taxon>
        <taxon>Embryophyta</taxon>
        <taxon>Tracheophyta</taxon>
        <taxon>Spermatophyta</taxon>
        <taxon>Magnoliopsida</taxon>
        <taxon>eudicotyledons</taxon>
        <taxon>Gunneridae</taxon>
        <taxon>Pentapetalae</taxon>
        <taxon>asterids</taxon>
        <taxon>lamiids</taxon>
        <taxon>Lamiales</taxon>
        <taxon>Pedaliaceae</taxon>
        <taxon>Sesamum</taxon>
    </lineage>
</organism>
<name>A0AAW2WHK8_9LAMI</name>
<dbReference type="PANTHER" id="PTHR10492:SF57">
    <property type="entry name" value="ATP-DEPENDENT DNA HELICASE"/>
    <property type="match status" value="1"/>
</dbReference>
<dbReference type="GO" id="GO:0006281">
    <property type="term" value="P:DNA repair"/>
    <property type="evidence" value="ECO:0007669"/>
    <property type="project" value="UniProtKB-KW"/>
</dbReference>
<dbReference type="GO" id="GO:0043139">
    <property type="term" value="F:5'-3' DNA helicase activity"/>
    <property type="evidence" value="ECO:0007669"/>
    <property type="project" value="UniProtKB-EC"/>
</dbReference>
<comment type="similarity">
    <text evidence="1">Belongs to the helicase family.</text>
</comment>
<evidence type="ECO:0000313" key="3">
    <source>
        <dbReference type="EMBL" id="KAL0440131.1"/>
    </source>
</evidence>
<evidence type="ECO:0000256" key="1">
    <source>
        <dbReference type="RuleBase" id="RU363044"/>
    </source>
</evidence>
<comment type="catalytic activity">
    <reaction evidence="1">
        <text>ATP + H2O = ADP + phosphate + H(+)</text>
        <dbReference type="Rhea" id="RHEA:13065"/>
        <dbReference type="ChEBI" id="CHEBI:15377"/>
        <dbReference type="ChEBI" id="CHEBI:15378"/>
        <dbReference type="ChEBI" id="CHEBI:30616"/>
        <dbReference type="ChEBI" id="CHEBI:43474"/>
        <dbReference type="ChEBI" id="CHEBI:456216"/>
        <dbReference type="EC" id="5.6.2.3"/>
    </reaction>
</comment>
<evidence type="ECO:0000259" key="2">
    <source>
        <dbReference type="Pfam" id="PF05970"/>
    </source>
</evidence>
<dbReference type="InterPro" id="IPR027417">
    <property type="entry name" value="P-loop_NTPase"/>
</dbReference>
<keyword evidence="1" id="KW-0378">Hydrolase</keyword>
<keyword evidence="1" id="KW-0547">Nucleotide-binding</keyword>
<dbReference type="GO" id="GO:0006310">
    <property type="term" value="P:DNA recombination"/>
    <property type="evidence" value="ECO:0007669"/>
    <property type="project" value="UniProtKB-KW"/>
</dbReference>
<dbReference type="EC" id="5.6.2.3" evidence="1"/>
<reference evidence="3" key="1">
    <citation type="submission" date="2020-06" db="EMBL/GenBank/DDBJ databases">
        <authorList>
            <person name="Li T."/>
            <person name="Hu X."/>
            <person name="Zhang T."/>
            <person name="Song X."/>
            <person name="Zhang H."/>
            <person name="Dai N."/>
            <person name="Sheng W."/>
            <person name="Hou X."/>
            <person name="Wei L."/>
        </authorList>
    </citation>
    <scope>NUCLEOTIDE SEQUENCE</scope>
    <source>
        <strain evidence="3">KEN1</strain>
        <tissue evidence="3">Leaf</tissue>
    </source>
</reference>
<keyword evidence="1" id="KW-0233">DNA recombination</keyword>
<keyword evidence="1" id="KW-0067">ATP-binding</keyword>
<keyword evidence="1" id="KW-0347">Helicase</keyword>
<dbReference type="GO" id="GO:0016787">
    <property type="term" value="F:hydrolase activity"/>
    <property type="evidence" value="ECO:0007669"/>
    <property type="project" value="UniProtKB-KW"/>
</dbReference>